<keyword evidence="6" id="KW-0326">Glycosidase</keyword>
<proteinExistence type="inferred from homology"/>
<dbReference type="Gene3D" id="1.50.10.10">
    <property type="match status" value="1"/>
</dbReference>
<protein>
    <recommendedName>
        <fullName evidence="3">cellulase</fullName>
        <ecNumber evidence="3">3.2.1.4</ecNumber>
    </recommendedName>
</protein>
<comment type="similarity">
    <text evidence="2">Belongs to the glycosyl hydrolase 8 (cellulase D) family.</text>
</comment>
<dbReference type="InterPro" id="IPR012341">
    <property type="entry name" value="6hp_glycosidase-like_sf"/>
</dbReference>
<dbReference type="GO" id="GO:0030245">
    <property type="term" value="P:cellulose catabolic process"/>
    <property type="evidence" value="ECO:0007669"/>
    <property type="project" value="UniProtKB-KW"/>
</dbReference>
<dbReference type="RefSeq" id="WP_051432226.1">
    <property type="nucleotide sequence ID" value="NZ_NRRE01000028.1"/>
</dbReference>
<evidence type="ECO:0000256" key="3">
    <source>
        <dbReference type="ARBA" id="ARBA00012601"/>
    </source>
</evidence>
<dbReference type="InterPro" id="IPR002037">
    <property type="entry name" value="Glyco_hydro_8"/>
</dbReference>
<keyword evidence="10" id="KW-1185">Reference proteome</keyword>
<dbReference type="SUPFAM" id="SSF48208">
    <property type="entry name" value="Six-hairpin glycosidases"/>
    <property type="match status" value="1"/>
</dbReference>
<sequence length="356" mass="39142">MPKSSRPRWPVIGVIALMTSICTPAAADTCPPWEAFKDRFVAPSGRVVDTANDDISHSEGQGYGLVLAQAHDDPGAFARIFEWTYSRLMIRQDGLLVWKWQPKGPDHYPDPNSASDGDLLVAYALLEAGEKFDNPDYTRRGEELARAIRDTLVREVGGYTVLLPGPEGFVHENDHVVISLAYWIFPALERLAARPDGAIWRELAEDGRKLLQKARFGRWNLPPDWVVLTPDGQLRLPEPDMFPGVFGYNAVRIPLYLRWGDTPITSELLAPFRDLWTGSGASGSLPLEVDLRSDEILSAGPNIGYAAVRRLVTGSPSAPTPDELGRALRDENVQYYGAVLSLLACLAEGGETSCGC</sequence>
<dbReference type="GO" id="GO:0008810">
    <property type="term" value="F:cellulase activity"/>
    <property type="evidence" value="ECO:0007669"/>
    <property type="project" value="UniProtKB-EC"/>
</dbReference>
<evidence type="ECO:0000313" key="9">
    <source>
        <dbReference type="EMBL" id="MBK1698502.1"/>
    </source>
</evidence>
<evidence type="ECO:0000256" key="7">
    <source>
        <dbReference type="ARBA" id="ARBA00023326"/>
    </source>
</evidence>
<feature type="signal peptide" evidence="8">
    <location>
        <begin position="1"/>
        <end position="26"/>
    </location>
</feature>
<comment type="caution">
    <text evidence="9">The sequence shown here is derived from an EMBL/GenBank/DDBJ whole genome shotgun (WGS) entry which is preliminary data.</text>
</comment>
<evidence type="ECO:0000256" key="6">
    <source>
        <dbReference type="ARBA" id="ARBA00023295"/>
    </source>
</evidence>
<keyword evidence="7" id="KW-0119">Carbohydrate metabolism</keyword>
<name>A0A934V0P4_9PROT</name>
<dbReference type="PRINTS" id="PR00735">
    <property type="entry name" value="GLHYDRLASE8"/>
</dbReference>
<gene>
    <name evidence="9" type="ORF">CKO21_14735</name>
</gene>
<evidence type="ECO:0000256" key="1">
    <source>
        <dbReference type="ARBA" id="ARBA00000966"/>
    </source>
</evidence>
<dbReference type="EMBL" id="NRRE01000028">
    <property type="protein sequence ID" value="MBK1698502.1"/>
    <property type="molecule type" value="Genomic_DNA"/>
</dbReference>
<reference evidence="9" key="1">
    <citation type="submission" date="2017-08" db="EMBL/GenBank/DDBJ databases">
        <authorList>
            <person name="Imhoff J.F."/>
            <person name="Rahn T."/>
            <person name="Kuenzel S."/>
            <person name="Neulinger S.C."/>
        </authorList>
    </citation>
    <scope>NUCLEOTIDE SEQUENCE</scope>
    <source>
        <strain evidence="9">DSM 9154</strain>
    </source>
</reference>
<keyword evidence="5" id="KW-0136">Cellulose degradation</keyword>
<comment type="catalytic activity">
    <reaction evidence="1">
        <text>Endohydrolysis of (1-&gt;4)-beta-D-glucosidic linkages in cellulose, lichenin and cereal beta-D-glucans.</text>
        <dbReference type="EC" id="3.2.1.4"/>
    </reaction>
</comment>
<keyword evidence="4" id="KW-0378">Hydrolase</keyword>
<dbReference type="EC" id="3.2.1.4" evidence="3"/>
<evidence type="ECO:0000256" key="2">
    <source>
        <dbReference type="ARBA" id="ARBA00009209"/>
    </source>
</evidence>
<dbReference type="Pfam" id="PF01270">
    <property type="entry name" value="Glyco_hydro_8"/>
    <property type="match status" value="1"/>
</dbReference>
<dbReference type="AlphaFoldDB" id="A0A934V0P4"/>
<reference evidence="9" key="2">
    <citation type="journal article" date="2020" name="Microorganisms">
        <title>Osmotic Adaptation and Compatible Solute Biosynthesis of Phototrophic Bacteria as Revealed from Genome Analyses.</title>
        <authorList>
            <person name="Imhoff J.F."/>
            <person name="Rahn T."/>
            <person name="Kunzel S."/>
            <person name="Keller A."/>
            <person name="Neulinger S.C."/>
        </authorList>
    </citation>
    <scope>NUCLEOTIDE SEQUENCE</scope>
    <source>
        <strain evidence="9">DSM 9154</strain>
    </source>
</reference>
<dbReference type="InterPro" id="IPR008928">
    <property type="entry name" value="6-hairpin_glycosidase_sf"/>
</dbReference>
<keyword evidence="7" id="KW-0624">Polysaccharide degradation</keyword>
<dbReference type="Proteomes" id="UP000778970">
    <property type="component" value="Unassembled WGS sequence"/>
</dbReference>
<feature type="chain" id="PRO_5037320916" description="cellulase" evidence="8">
    <location>
        <begin position="27"/>
        <end position="356"/>
    </location>
</feature>
<evidence type="ECO:0000313" key="10">
    <source>
        <dbReference type="Proteomes" id="UP000778970"/>
    </source>
</evidence>
<accession>A0A934V0P4</accession>
<keyword evidence="8" id="KW-0732">Signal</keyword>
<organism evidence="9 10">
    <name type="scientific">Rhodovibrio salinarum</name>
    <dbReference type="NCBI Taxonomy" id="1087"/>
    <lineage>
        <taxon>Bacteria</taxon>
        <taxon>Pseudomonadati</taxon>
        <taxon>Pseudomonadota</taxon>
        <taxon>Alphaproteobacteria</taxon>
        <taxon>Rhodospirillales</taxon>
        <taxon>Rhodovibrionaceae</taxon>
        <taxon>Rhodovibrio</taxon>
    </lineage>
</organism>
<evidence type="ECO:0000256" key="8">
    <source>
        <dbReference type="SAM" id="SignalP"/>
    </source>
</evidence>
<evidence type="ECO:0000256" key="5">
    <source>
        <dbReference type="ARBA" id="ARBA00023001"/>
    </source>
</evidence>
<evidence type="ECO:0000256" key="4">
    <source>
        <dbReference type="ARBA" id="ARBA00022801"/>
    </source>
</evidence>